<evidence type="ECO:0000313" key="10">
    <source>
        <dbReference type="EMBL" id="TYO97560.1"/>
    </source>
</evidence>
<dbReference type="EMBL" id="VNIB01000010">
    <property type="protein sequence ID" value="TYO97560.1"/>
    <property type="molecule type" value="Genomic_DNA"/>
</dbReference>
<comment type="caution">
    <text evidence="10">The sequence shown here is derived from an EMBL/GenBank/DDBJ whole genome shotgun (WGS) entry which is preliminary data.</text>
</comment>
<dbReference type="InterPro" id="IPR045584">
    <property type="entry name" value="Pilin-like"/>
</dbReference>
<dbReference type="GO" id="GO:0005886">
    <property type="term" value="C:plasma membrane"/>
    <property type="evidence" value="ECO:0007669"/>
    <property type="project" value="UniProtKB-SubCell"/>
</dbReference>
<dbReference type="SUPFAM" id="SSF54523">
    <property type="entry name" value="Pili subunits"/>
    <property type="match status" value="1"/>
</dbReference>
<reference evidence="10 11" key="1">
    <citation type="submission" date="2019-07" db="EMBL/GenBank/DDBJ databases">
        <title>Genomic Encyclopedia of Type Strains, Phase IV (KMG-IV): sequencing the most valuable type-strain genomes for metagenomic binning, comparative biology and taxonomic classification.</title>
        <authorList>
            <person name="Goeker M."/>
        </authorList>
    </citation>
    <scope>NUCLEOTIDE SEQUENCE [LARGE SCALE GENOMIC DNA]</scope>
    <source>
        <strain evidence="10 11">SS015</strain>
    </source>
</reference>
<dbReference type="PANTHER" id="PTHR38779">
    <property type="entry name" value="TYPE II SECRETION SYSTEM PROTEIN I-RELATED"/>
    <property type="match status" value="1"/>
</dbReference>
<dbReference type="InterPro" id="IPR012902">
    <property type="entry name" value="N_methyl_site"/>
</dbReference>
<organism evidence="10 11">
    <name type="scientific">Geothermobacter ehrlichii</name>
    <dbReference type="NCBI Taxonomy" id="213224"/>
    <lineage>
        <taxon>Bacteria</taxon>
        <taxon>Pseudomonadati</taxon>
        <taxon>Thermodesulfobacteriota</taxon>
        <taxon>Desulfuromonadia</taxon>
        <taxon>Desulfuromonadales</taxon>
        <taxon>Geothermobacteraceae</taxon>
        <taxon>Geothermobacter</taxon>
    </lineage>
</organism>
<keyword evidence="4" id="KW-0488">Methylation</keyword>
<keyword evidence="8 9" id="KW-0472">Membrane</keyword>
<dbReference type="Pfam" id="PF07963">
    <property type="entry name" value="N_methyl"/>
    <property type="match status" value="1"/>
</dbReference>
<dbReference type="OrthoDB" id="5405763at2"/>
<evidence type="ECO:0000256" key="6">
    <source>
        <dbReference type="ARBA" id="ARBA00022692"/>
    </source>
</evidence>
<name>A0A5D3WI83_9BACT</name>
<evidence type="ECO:0000256" key="5">
    <source>
        <dbReference type="ARBA" id="ARBA00022519"/>
    </source>
</evidence>
<keyword evidence="7 9" id="KW-1133">Transmembrane helix</keyword>
<evidence type="ECO:0000256" key="1">
    <source>
        <dbReference type="ARBA" id="ARBA00004377"/>
    </source>
</evidence>
<gene>
    <name evidence="10" type="ORF">EDC39_110100</name>
</gene>
<proteinExistence type="inferred from homology"/>
<evidence type="ECO:0000256" key="9">
    <source>
        <dbReference type="SAM" id="Phobius"/>
    </source>
</evidence>
<comment type="similarity">
    <text evidence="2">Belongs to the GSP I family.</text>
</comment>
<sequence>MAKDGFTLLEIMIALAIVAIALVSLLGLMQRSILASDQAQRITRATLLAEEKLARIEAGIDSIDRLEGPFDAPDSGYRWKIALQPAPVPGVRQLELTVAWGDETRNEAVRMVSFVREAQLP</sequence>
<feature type="transmembrane region" description="Helical" evidence="9">
    <location>
        <begin position="6"/>
        <end position="28"/>
    </location>
</feature>
<dbReference type="AlphaFoldDB" id="A0A5D3WI83"/>
<keyword evidence="3" id="KW-1003">Cell membrane</keyword>
<keyword evidence="6 9" id="KW-0812">Transmembrane</keyword>
<evidence type="ECO:0000313" key="11">
    <source>
        <dbReference type="Proteomes" id="UP000324159"/>
    </source>
</evidence>
<dbReference type="NCBIfam" id="TIGR02532">
    <property type="entry name" value="IV_pilin_GFxxxE"/>
    <property type="match status" value="1"/>
</dbReference>
<evidence type="ECO:0000256" key="2">
    <source>
        <dbReference type="ARBA" id="ARBA00008358"/>
    </source>
</evidence>
<dbReference type="PANTHER" id="PTHR38779:SF2">
    <property type="entry name" value="TYPE II SECRETION SYSTEM PROTEIN I-RELATED"/>
    <property type="match status" value="1"/>
</dbReference>
<keyword evidence="11" id="KW-1185">Reference proteome</keyword>
<dbReference type="Proteomes" id="UP000324159">
    <property type="component" value="Unassembled WGS sequence"/>
</dbReference>
<dbReference type="Gene3D" id="3.30.1300.30">
    <property type="entry name" value="GSPII I/J protein-like"/>
    <property type="match status" value="1"/>
</dbReference>
<keyword evidence="5" id="KW-0997">Cell inner membrane</keyword>
<evidence type="ECO:0000256" key="8">
    <source>
        <dbReference type="ARBA" id="ARBA00023136"/>
    </source>
</evidence>
<protein>
    <submittedName>
        <fullName evidence="10">General secretion pathway protein I</fullName>
    </submittedName>
</protein>
<accession>A0A5D3WI83</accession>
<dbReference type="GO" id="GO:0015627">
    <property type="term" value="C:type II protein secretion system complex"/>
    <property type="evidence" value="ECO:0007669"/>
    <property type="project" value="InterPro"/>
</dbReference>
<evidence type="ECO:0000256" key="4">
    <source>
        <dbReference type="ARBA" id="ARBA00022481"/>
    </source>
</evidence>
<evidence type="ECO:0000256" key="7">
    <source>
        <dbReference type="ARBA" id="ARBA00022989"/>
    </source>
</evidence>
<dbReference type="InterPro" id="IPR010052">
    <property type="entry name" value="T2SS_protein-GspI"/>
</dbReference>
<comment type="subcellular location">
    <subcellularLocation>
        <location evidence="1">Cell inner membrane</location>
        <topology evidence="1">Single-pass membrane protein</topology>
    </subcellularLocation>
</comment>
<dbReference type="GO" id="GO:0015628">
    <property type="term" value="P:protein secretion by the type II secretion system"/>
    <property type="evidence" value="ECO:0007669"/>
    <property type="project" value="InterPro"/>
</dbReference>
<dbReference type="RefSeq" id="WP_148896457.1">
    <property type="nucleotide sequence ID" value="NZ_VNIB01000010.1"/>
</dbReference>
<evidence type="ECO:0000256" key="3">
    <source>
        <dbReference type="ARBA" id="ARBA00022475"/>
    </source>
</evidence>